<dbReference type="PANTHER" id="PTHR36456">
    <property type="entry name" value="UPF0232 PROTEIN SCO3875"/>
    <property type="match status" value="1"/>
</dbReference>
<comment type="caution">
    <text evidence="1">The sequence shown here is derived from an EMBL/GenBank/DDBJ whole genome shotgun (WGS) entry which is preliminary data.</text>
</comment>
<evidence type="ECO:0000313" key="1">
    <source>
        <dbReference type="EMBL" id="PHQ29038.1"/>
    </source>
</evidence>
<dbReference type="InterPro" id="IPR007922">
    <property type="entry name" value="DciA-like"/>
</dbReference>
<organism evidence="1 2">
    <name type="scientific">Leeuwenhoekiella nanhaiensis</name>
    <dbReference type="NCBI Taxonomy" id="1655491"/>
    <lineage>
        <taxon>Bacteria</taxon>
        <taxon>Pseudomonadati</taxon>
        <taxon>Bacteroidota</taxon>
        <taxon>Flavobacteriia</taxon>
        <taxon>Flavobacteriales</taxon>
        <taxon>Flavobacteriaceae</taxon>
        <taxon>Leeuwenhoekiella</taxon>
    </lineage>
</organism>
<dbReference type="AlphaFoldDB" id="A0A2G1VQI4"/>
<protein>
    <submittedName>
        <fullName evidence="1">RNA-binding protein</fullName>
    </submittedName>
</protein>
<keyword evidence="2" id="KW-1185">Reference proteome</keyword>
<dbReference type="Pfam" id="PF05258">
    <property type="entry name" value="DciA"/>
    <property type="match status" value="1"/>
</dbReference>
<proteinExistence type="predicted"/>
<sequence length="98" mass="11113">MAQRDADPKSIKDVLGAFVEKNKLQKGIDKVDVAEAWRDVMGPAIAKYTTQIKLDGDRLMIQLSSSVLREELSYGKEKIRTNLNEQLGREIIKKVVLR</sequence>
<dbReference type="RefSeq" id="WP_099646653.1">
    <property type="nucleotide sequence ID" value="NZ_KZ319292.1"/>
</dbReference>
<dbReference type="PANTHER" id="PTHR36456:SF1">
    <property type="entry name" value="UPF0232 PROTEIN SCO3875"/>
    <property type="match status" value="1"/>
</dbReference>
<gene>
    <name evidence="1" type="ORF">CJ305_12690</name>
</gene>
<dbReference type="OrthoDB" id="9804942at2"/>
<dbReference type="Proteomes" id="UP000229433">
    <property type="component" value="Unassembled WGS sequence"/>
</dbReference>
<name>A0A2G1VQI4_9FLAO</name>
<dbReference type="EMBL" id="NQXA01000010">
    <property type="protein sequence ID" value="PHQ29038.1"/>
    <property type="molecule type" value="Genomic_DNA"/>
</dbReference>
<evidence type="ECO:0000313" key="2">
    <source>
        <dbReference type="Proteomes" id="UP000229433"/>
    </source>
</evidence>
<reference evidence="1 2" key="1">
    <citation type="submission" date="2017-08" db="EMBL/GenBank/DDBJ databases">
        <title>The whole genome shortgun sequences of strain Leeuwenhoekiella nanhaiensis G18 from the South China Sea.</title>
        <authorList>
            <person name="Liu Q."/>
        </authorList>
    </citation>
    <scope>NUCLEOTIDE SEQUENCE [LARGE SCALE GENOMIC DNA]</scope>
    <source>
        <strain evidence="1 2">G18</strain>
    </source>
</reference>
<accession>A0A2G1VQI4</accession>